<dbReference type="InterPro" id="IPR036366">
    <property type="entry name" value="PGBDSf"/>
</dbReference>
<dbReference type="SUPFAM" id="SSF47090">
    <property type="entry name" value="PGBD-like"/>
    <property type="match status" value="1"/>
</dbReference>
<proteinExistence type="predicted"/>
<dbReference type="InterPro" id="IPR002477">
    <property type="entry name" value="Peptidoglycan-bd-like"/>
</dbReference>
<gene>
    <name evidence="2" type="ORF">EV192_101165</name>
</gene>
<dbReference type="InterPro" id="IPR036365">
    <property type="entry name" value="PGBD-like_sf"/>
</dbReference>
<dbReference type="EMBL" id="SLWS01000001">
    <property type="protein sequence ID" value="TCO64397.1"/>
    <property type="molecule type" value="Genomic_DNA"/>
</dbReference>
<organism evidence="2 3">
    <name type="scientific">Actinocrispum wychmicini</name>
    <dbReference type="NCBI Taxonomy" id="1213861"/>
    <lineage>
        <taxon>Bacteria</taxon>
        <taxon>Bacillati</taxon>
        <taxon>Actinomycetota</taxon>
        <taxon>Actinomycetes</taxon>
        <taxon>Pseudonocardiales</taxon>
        <taxon>Pseudonocardiaceae</taxon>
        <taxon>Actinocrispum</taxon>
    </lineage>
</organism>
<evidence type="ECO:0000259" key="1">
    <source>
        <dbReference type="Pfam" id="PF01471"/>
    </source>
</evidence>
<dbReference type="Proteomes" id="UP000295680">
    <property type="component" value="Unassembled WGS sequence"/>
</dbReference>
<comment type="caution">
    <text evidence="2">The sequence shown here is derived from an EMBL/GenBank/DDBJ whole genome shotgun (WGS) entry which is preliminary data.</text>
</comment>
<dbReference type="OrthoDB" id="7671932at2"/>
<evidence type="ECO:0000313" key="3">
    <source>
        <dbReference type="Proteomes" id="UP000295680"/>
    </source>
</evidence>
<reference evidence="2 3" key="1">
    <citation type="submission" date="2019-03" db="EMBL/GenBank/DDBJ databases">
        <title>Genomic Encyclopedia of Type Strains, Phase IV (KMG-IV): sequencing the most valuable type-strain genomes for metagenomic binning, comparative biology and taxonomic classification.</title>
        <authorList>
            <person name="Goeker M."/>
        </authorList>
    </citation>
    <scope>NUCLEOTIDE SEQUENCE [LARGE SCALE GENOMIC DNA]</scope>
    <source>
        <strain evidence="2 3">DSM 45934</strain>
    </source>
</reference>
<dbReference type="Gene3D" id="1.10.101.10">
    <property type="entry name" value="PGBD-like superfamily/PGBD"/>
    <property type="match status" value="1"/>
</dbReference>
<dbReference type="Pfam" id="PF01471">
    <property type="entry name" value="PG_binding_1"/>
    <property type="match status" value="1"/>
</dbReference>
<name>A0A4R2JYJ5_9PSEU</name>
<sequence>MSYRLARCLAVFRDEVNNRWPGRDKSSDGWIGDAAHATRQSDHNPWVHDNNGVGVVRAYDIDAGPGDNTDIGLWLADHVRTLGASGHPALRNGSYVISARRIASPSSGWQWRAYTGSNPHISHTHVSVSLDQAGYDATQGWAITGGPGPDPGGRPTIRRGSIGDAVRELQRILNAWYPSLPPLVVDGDFGPKTDERVRYMQQRAGLAVDGIVGPQTWGRLLSG</sequence>
<accession>A0A4R2JYJ5</accession>
<evidence type="ECO:0000313" key="2">
    <source>
        <dbReference type="EMBL" id="TCO64397.1"/>
    </source>
</evidence>
<dbReference type="RefSeq" id="WP_132110128.1">
    <property type="nucleotide sequence ID" value="NZ_SLWS01000001.1"/>
</dbReference>
<dbReference type="AlphaFoldDB" id="A0A4R2JYJ5"/>
<keyword evidence="3" id="KW-1185">Reference proteome</keyword>
<protein>
    <submittedName>
        <fullName evidence="2">Putative peptidoglycan binding protein</fullName>
    </submittedName>
</protein>
<feature type="domain" description="Peptidoglycan binding-like" evidence="1">
    <location>
        <begin position="163"/>
        <end position="220"/>
    </location>
</feature>